<evidence type="ECO:0000256" key="1">
    <source>
        <dbReference type="SAM" id="MobiDB-lite"/>
    </source>
</evidence>
<accession>A0ABR1V968</accession>
<evidence type="ECO:0000313" key="3">
    <source>
        <dbReference type="Proteomes" id="UP001446871"/>
    </source>
</evidence>
<sequence length="212" mass="23165">MKTYLQKAIAKQSSADGADPNNKDTVLGKGAGGRSGVTETGIVMKRDSGDEVLGRGQDGCDQQPGGYLEIGDLEVWVTCHGWSSLCVRDGRWRPGFHLEPLFALFTTVIDYATNRHLWRARDKPWVVAAERIWVDTPFDVHALVAEGAIKDMREMYRREVGRLEGRNDDVLAPLGGSRISGRRTASPTARPSTFCFSIGAGSMPPGTLSDSR</sequence>
<dbReference type="Proteomes" id="UP001446871">
    <property type="component" value="Unassembled WGS sequence"/>
</dbReference>
<reference evidence="2 3" key="1">
    <citation type="submission" date="2023-01" db="EMBL/GenBank/DDBJ databases">
        <title>Analysis of 21 Apiospora genomes using comparative genomics revels a genus with tremendous synthesis potential of carbohydrate active enzymes and secondary metabolites.</title>
        <authorList>
            <person name="Sorensen T."/>
        </authorList>
    </citation>
    <scope>NUCLEOTIDE SEQUENCE [LARGE SCALE GENOMIC DNA]</scope>
    <source>
        <strain evidence="2 3">CBS 83171</strain>
    </source>
</reference>
<comment type="caution">
    <text evidence="2">The sequence shown here is derived from an EMBL/GenBank/DDBJ whole genome shotgun (WGS) entry which is preliminary data.</text>
</comment>
<dbReference type="EMBL" id="JAQQWM010000004">
    <property type="protein sequence ID" value="KAK8067749.1"/>
    <property type="molecule type" value="Genomic_DNA"/>
</dbReference>
<proteinExistence type="predicted"/>
<organism evidence="2 3">
    <name type="scientific">Apiospora saccharicola</name>
    <dbReference type="NCBI Taxonomy" id="335842"/>
    <lineage>
        <taxon>Eukaryota</taxon>
        <taxon>Fungi</taxon>
        <taxon>Dikarya</taxon>
        <taxon>Ascomycota</taxon>
        <taxon>Pezizomycotina</taxon>
        <taxon>Sordariomycetes</taxon>
        <taxon>Xylariomycetidae</taxon>
        <taxon>Amphisphaeriales</taxon>
        <taxon>Apiosporaceae</taxon>
        <taxon>Apiospora</taxon>
    </lineage>
</organism>
<protein>
    <submittedName>
        <fullName evidence="2">Uncharacterized protein</fullName>
    </submittedName>
</protein>
<evidence type="ECO:0000313" key="2">
    <source>
        <dbReference type="EMBL" id="KAK8067749.1"/>
    </source>
</evidence>
<keyword evidence="3" id="KW-1185">Reference proteome</keyword>
<name>A0ABR1V968_9PEZI</name>
<feature type="region of interest" description="Disordered" evidence="1">
    <location>
        <begin position="12"/>
        <end position="35"/>
    </location>
</feature>
<gene>
    <name evidence="2" type="ORF">PG996_006861</name>
</gene>